<dbReference type="OrthoDB" id="1929328at2"/>
<dbReference type="AlphaFoldDB" id="A0A1W1XF00"/>
<dbReference type="RefSeq" id="WP_084115013.1">
    <property type="nucleotide sequence ID" value="NZ_FWXH01000003.1"/>
</dbReference>
<dbReference type="EMBL" id="FWXH01000003">
    <property type="protein sequence ID" value="SMC22091.1"/>
    <property type="molecule type" value="Genomic_DNA"/>
</dbReference>
<accession>A0A1W1XF00</accession>
<organism evidence="2 3">
    <name type="scientific">Clostridium acidisoli DSM 12555</name>
    <dbReference type="NCBI Taxonomy" id="1121291"/>
    <lineage>
        <taxon>Bacteria</taxon>
        <taxon>Bacillati</taxon>
        <taxon>Bacillota</taxon>
        <taxon>Clostridia</taxon>
        <taxon>Eubacteriales</taxon>
        <taxon>Clostridiaceae</taxon>
        <taxon>Clostridium</taxon>
    </lineage>
</organism>
<evidence type="ECO:0000256" key="1">
    <source>
        <dbReference type="SAM" id="Phobius"/>
    </source>
</evidence>
<feature type="transmembrane region" description="Helical" evidence="1">
    <location>
        <begin position="21"/>
        <end position="39"/>
    </location>
</feature>
<proteinExistence type="predicted"/>
<keyword evidence="1" id="KW-0812">Transmembrane</keyword>
<feature type="transmembrane region" description="Helical" evidence="1">
    <location>
        <begin position="45"/>
        <end position="65"/>
    </location>
</feature>
<evidence type="ECO:0000313" key="3">
    <source>
        <dbReference type="Proteomes" id="UP000192468"/>
    </source>
</evidence>
<keyword evidence="1" id="KW-1133">Transmembrane helix</keyword>
<keyword evidence="3" id="KW-1185">Reference proteome</keyword>
<dbReference type="Proteomes" id="UP000192468">
    <property type="component" value="Unassembled WGS sequence"/>
</dbReference>
<name>A0A1W1XF00_9CLOT</name>
<gene>
    <name evidence="2" type="ORF">SAMN02745134_01538</name>
</gene>
<evidence type="ECO:0000313" key="2">
    <source>
        <dbReference type="EMBL" id="SMC22091.1"/>
    </source>
</evidence>
<keyword evidence="1" id="KW-0472">Membrane</keyword>
<dbReference type="STRING" id="1121291.SAMN02745134_01538"/>
<reference evidence="2 3" key="1">
    <citation type="submission" date="2017-04" db="EMBL/GenBank/DDBJ databases">
        <authorList>
            <person name="Afonso C.L."/>
            <person name="Miller P.J."/>
            <person name="Scott M.A."/>
            <person name="Spackman E."/>
            <person name="Goraichik I."/>
            <person name="Dimitrov K.M."/>
            <person name="Suarez D.L."/>
            <person name="Swayne D.E."/>
        </authorList>
    </citation>
    <scope>NUCLEOTIDE SEQUENCE [LARGE SCALE GENOMIC DNA]</scope>
    <source>
        <strain evidence="2 3">DSM 12555</strain>
    </source>
</reference>
<sequence>MKGFKKMDEMEQYIALKSLKIAYVFTIIFLVILAVIDMKNNKVNSTALFLLVVQNLILIFSQFYFKKKLGDK</sequence>
<protein>
    <submittedName>
        <fullName evidence="2">Uncharacterized protein</fullName>
    </submittedName>
</protein>